<dbReference type="Proteomes" id="UP001472677">
    <property type="component" value="Unassembled WGS sequence"/>
</dbReference>
<organism evidence="2 3">
    <name type="scientific">Hibiscus sabdariffa</name>
    <name type="common">roselle</name>
    <dbReference type="NCBI Taxonomy" id="183260"/>
    <lineage>
        <taxon>Eukaryota</taxon>
        <taxon>Viridiplantae</taxon>
        <taxon>Streptophyta</taxon>
        <taxon>Embryophyta</taxon>
        <taxon>Tracheophyta</taxon>
        <taxon>Spermatophyta</taxon>
        <taxon>Magnoliopsida</taxon>
        <taxon>eudicotyledons</taxon>
        <taxon>Gunneridae</taxon>
        <taxon>Pentapetalae</taxon>
        <taxon>rosids</taxon>
        <taxon>malvids</taxon>
        <taxon>Malvales</taxon>
        <taxon>Malvaceae</taxon>
        <taxon>Malvoideae</taxon>
        <taxon>Hibiscus</taxon>
    </lineage>
</organism>
<evidence type="ECO:0000313" key="3">
    <source>
        <dbReference type="Proteomes" id="UP001472677"/>
    </source>
</evidence>
<gene>
    <name evidence="2" type="ORF">V6N12_043159</name>
</gene>
<keyword evidence="3" id="KW-1185">Reference proteome</keyword>
<sequence>MIGEGYALYEQTKQLDTADNSFFTGLKVGSIGFPLYFIPQKQMQSFESKLSVFRCADTTSVPGDRSKSTSETSEKRWPKQLRGMAKASFSKDESNAPIDPSSSQTKWSGLWGDKKEWELICRFPFRSQAKVKITRAVQRLRSHFCDYPSPKPKKKKNVTKLDFTP</sequence>
<evidence type="ECO:0000256" key="1">
    <source>
        <dbReference type="SAM" id="MobiDB-lite"/>
    </source>
</evidence>
<protein>
    <submittedName>
        <fullName evidence="2">Uncharacterized protein</fullName>
    </submittedName>
</protein>
<evidence type="ECO:0000313" key="2">
    <source>
        <dbReference type="EMBL" id="KAK8536974.1"/>
    </source>
</evidence>
<proteinExistence type="predicted"/>
<comment type="caution">
    <text evidence="2">The sequence shown here is derived from an EMBL/GenBank/DDBJ whole genome shotgun (WGS) entry which is preliminary data.</text>
</comment>
<accession>A0ABR2DDI6</accession>
<feature type="region of interest" description="Disordered" evidence="1">
    <location>
        <begin position="58"/>
        <end position="107"/>
    </location>
</feature>
<dbReference type="EMBL" id="JBBPBM010000028">
    <property type="protein sequence ID" value="KAK8536974.1"/>
    <property type="molecule type" value="Genomic_DNA"/>
</dbReference>
<name>A0ABR2DDI6_9ROSI</name>
<feature type="compositionally biased region" description="Basic and acidic residues" evidence="1">
    <location>
        <begin position="64"/>
        <end position="77"/>
    </location>
</feature>
<feature type="region of interest" description="Disordered" evidence="1">
    <location>
        <begin position="146"/>
        <end position="165"/>
    </location>
</feature>
<reference evidence="2 3" key="1">
    <citation type="journal article" date="2024" name="G3 (Bethesda)">
        <title>Genome assembly of Hibiscus sabdariffa L. provides insights into metabolisms of medicinal natural products.</title>
        <authorList>
            <person name="Kim T."/>
        </authorList>
    </citation>
    <scope>NUCLEOTIDE SEQUENCE [LARGE SCALE GENOMIC DNA]</scope>
    <source>
        <strain evidence="2">TK-2024</strain>
        <tissue evidence="2">Old leaves</tissue>
    </source>
</reference>